<dbReference type="SUPFAM" id="SSF144091">
    <property type="entry name" value="Rhomboid-like"/>
    <property type="match status" value="1"/>
</dbReference>
<keyword evidence="3" id="KW-0645">Protease</keyword>
<dbReference type="Proteomes" id="UP000001449">
    <property type="component" value="Chromosome 17"/>
</dbReference>
<dbReference type="Gene3D" id="1.20.1540.10">
    <property type="entry name" value="Rhomboid-like"/>
    <property type="match status" value="1"/>
</dbReference>
<keyword evidence="4 9" id="KW-0812">Transmembrane</keyword>
<dbReference type="KEGG" id="tps:THAPSDRAFT_10545"/>
<keyword evidence="6 9" id="KW-1133">Transmembrane helix</keyword>
<keyword evidence="7 9" id="KW-0472">Membrane</keyword>
<keyword evidence="5" id="KW-0378">Hydrolase</keyword>
<feature type="transmembrane region" description="Helical" evidence="9">
    <location>
        <begin position="371"/>
        <end position="387"/>
    </location>
</feature>
<reference evidence="11 12" key="1">
    <citation type="journal article" date="2004" name="Science">
        <title>The genome of the diatom Thalassiosira pseudonana: ecology, evolution, and metabolism.</title>
        <authorList>
            <person name="Armbrust E.V."/>
            <person name="Berges J.A."/>
            <person name="Bowler C."/>
            <person name="Green B.R."/>
            <person name="Martinez D."/>
            <person name="Putnam N.H."/>
            <person name="Zhou S."/>
            <person name="Allen A.E."/>
            <person name="Apt K.E."/>
            <person name="Bechner M."/>
            <person name="Brzezinski M.A."/>
            <person name="Chaal B.K."/>
            <person name="Chiovitti A."/>
            <person name="Davis A.K."/>
            <person name="Demarest M.S."/>
            <person name="Detter J.C."/>
            <person name="Glavina T."/>
            <person name="Goodstein D."/>
            <person name="Hadi M.Z."/>
            <person name="Hellsten U."/>
            <person name="Hildebrand M."/>
            <person name="Jenkins B.D."/>
            <person name="Jurka J."/>
            <person name="Kapitonov V.V."/>
            <person name="Kroger N."/>
            <person name="Lau W.W."/>
            <person name="Lane T.W."/>
            <person name="Larimer F.W."/>
            <person name="Lippmeier J.C."/>
            <person name="Lucas S."/>
            <person name="Medina M."/>
            <person name="Montsant A."/>
            <person name="Obornik M."/>
            <person name="Parker M.S."/>
            <person name="Palenik B."/>
            <person name="Pazour G.J."/>
            <person name="Richardson P.M."/>
            <person name="Rynearson T.A."/>
            <person name="Saito M.A."/>
            <person name="Schwartz D.C."/>
            <person name="Thamatrakoln K."/>
            <person name="Valentin K."/>
            <person name="Vardi A."/>
            <person name="Wilkerson F.P."/>
            <person name="Rokhsar D.S."/>
        </authorList>
    </citation>
    <scope>NUCLEOTIDE SEQUENCE [LARGE SCALE GENOMIC DNA]</scope>
    <source>
        <strain evidence="11 12">CCMP1335</strain>
    </source>
</reference>
<dbReference type="GO" id="GO:0016020">
    <property type="term" value="C:membrane"/>
    <property type="evidence" value="ECO:0007669"/>
    <property type="project" value="UniProtKB-SubCell"/>
</dbReference>
<feature type="transmembrane region" description="Helical" evidence="9">
    <location>
        <begin position="435"/>
        <end position="454"/>
    </location>
</feature>
<dbReference type="Pfam" id="PF01694">
    <property type="entry name" value="Rhomboid"/>
    <property type="match status" value="1"/>
</dbReference>
<dbReference type="RefSeq" id="XP_002294321.1">
    <property type="nucleotide sequence ID" value="XM_002294285.1"/>
</dbReference>
<dbReference type="InterPro" id="IPR035952">
    <property type="entry name" value="Rhomboid-like_sf"/>
</dbReference>
<evidence type="ECO:0000256" key="2">
    <source>
        <dbReference type="ARBA" id="ARBA00009045"/>
    </source>
</evidence>
<dbReference type="eggNOG" id="KOG2632">
    <property type="taxonomic scope" value="Eukaryota"/>
</dbReference>
<feature type="transmembrane region" description="Helical" evidence="9">
    <location>
        <begin position="580"/>
        <end position="604"/>
    </location>
</feature>
<evidence type="ECO:0000259" key="10">
    <source>
        <dbReference type="Pfam" id="PF01694"/>
    </source>
</evidence>
<dbReference type="GeneID" id="7453106"/>
<comment type="subcellular location">
    <subcellularLocation>
        <location evidence="1">Membrane</location>
        <topology evidence="1">Multi-pass membrane protein</topology>
    </subcellularLocation>
</comment>
<feature type="transmembrane region" description="Helical" evidence="9">
    <location>
        <begin position="407"/>
        <end position="428"/>
    </location>
</feature>
<evidence type="ECO:0000256" key="3">
    <source>
        <dbReference type="ARBA" id="ARBA00022670"/>
    </source>
</evidence>
<dbReference type="InParanoid" id="B8CDU6"/>
<feature type="compositionally biased region" description="Basic and acidic residues" evidence="8">
    <location>
        <begin position="810"/>
        <end position="827"/>
    </location>
</feature>
<feature type="transmembrane region" description="Helical" evidence="9">
    <location>
        <begin position="6"/>
        <end position="27"/>
    </location>
</feature>
<dbReference type="PANTHER" id="PTHR43066:SF1">
    <property type="entry name" value="RHOMBOID PROTEIN 2"/>
    <property type="match status" value="1"/>
</dbReference>
<reference evidence="11 12" key="2">
    <citation type="journal article" date="2008" name="Nature">
        <title>The Phaeodactylum genome reveals the evolutionary history of diatom genomes.</title>
        <authorList>
            <person name="Bowler C."/>
            <person name="Allen A.E."/>
            <person name="Badger J.H."/>
            <person name="Grimwood J."/>
            <person name="Jabbari K."/>
            <person name="Kuo A."/>
            <person name="Maheswari U."/>
            <person name="Martens C."/>
            <person name="Maumus F."/>
            <person name="Otillar R.P."/>
            <person name="Rayko E."/>
            <person name="Salamov A."/>
            <person name="Vandepoele K."/>
            <person name="Beszteri B."/>
            <person name="Gruber A."/>
            <person name="Heijde M."/>
            <person name="Katinka M."/>
            <person name="Mock T."/>
            <person name="Valentin K."/>
            <person name="Verret F."/>
            <person name="Berges J.A."/>
            <person name="Brownlee C."/>
            <person name="Cadoret J.P."/>
            <person name="Chiovitti A."/>
            <person name="Choi C.J."/>
            <person name="Coesel S."/>
            <person name="De Martino A."/>
            <person name="Detter J.C."/>
            <person name="Durkin C."/>
            <person name="Falciatore A."/>
            <person name="Fournet J."/>
            <person name="Haruta M."/>
            <person name="Huysman M.J."/>
            <person name="Jenkins B.D."/>
            <person name="Jiroutova K."/>
            <person name="Jorgensen R.E."/>
            <person name="Joubert Y."/>
            <person name="Kaplan A."/>
            <person name="Kroger N."/>
            <person name="Kroth P.G."/>
            <person name="La Roche J."/>
            <person name="Lindquist E."/>
            <person name="Lommer M."/>
            <person name="Martin-Jezequel V."/>
            <person name="Lopez P.J."/>
            <person name="Lucas S."/>
            <person name="Mangogna M."/>
            <person name="McGinnis K."/>
            <person name="Medlin L.K."/>
            <person name="Montsant A."/>
            <person name="Oudot-Le Secq M.P."/>
            <person name="Napoli C."/>
            <person name="Obornik M."/>
            <person name="Parker M.S."/>
            <person name="Petit J.L."/>
            <person name="Porcel B.M."/>
            <person name="Poulsen N."/>
            <person name="Robison M."/>
            <person name="Rychlewski L."/>
            <person name="Rynearson T.A."/>
            <person name="Schmutz J."/>
            <person name="Shapiro H."/>
            <person name="Siaut M."/>
            <person name="Stanley M."/>
            <person name="Sussman M.R."/>
            <person name="Taylor A.R."/>
            <person name="Vardi A."/>
            <person name="von Dassow P."/>
            <person name="Vyverman W."/>
            <person name="Willis A."/>
            <person name="Wyrwicz L.S."/>
            <person name="Rokhsar D.S."/>
            <person name="Weissenbach J."/>
            <person name="Armbrust E.V."/>
            <person name="Green B.R."/>
            <person name="Van de Peer Y."/>
            <person name="Grigoriev I.V."/>
        </authorList>
    </citation>
    <scope>NUCLEOTIDE SEQUENCE [LARGE SCALE GENOMIC DNA]</scope>
    <source>
        <strain evidence="11 12">CCMP1335</strain>
    </source>
</reference>
<dbReference type="GO" id="GO:0006508">
    <property type="term" value="P:proteolysis"/>
    <property type="evidence" value="ECO:0007669"/>
    <property type="project" value="UniProtKB-KW"/>
</dbReference>
<feature type="transmembrane region" description="Helical" evidence="9">
    <location>
        <begin position="624"/>
        <end position="651"/>
    </location>
</feature>
<dbReference type="InterPro" id="IPR022764">
    <property type="entry name" value="Peptidase_S54_rhomboid_dom"/>
</dbReference>
<feature type="transmembrane region" description="Helical" evidence="9">
    <location>
        <begin position="466"/>
        <end position="484"/>
    </location>
</feature>
<evidence type="ECO:0000313" key="12">
    <source>
        <dbReference type="Proteomes" id="UP000001449"/>
    </source>
</evidence>
<evidence type="ECO:0000313" key="11">
    <source>
        <dbReference type="EMBL" id="EED88155.1"/>
    </source>
</evidence>
<evidence type="ECO:0000256" key="5">
    <source>
        <dbReference type="ARBA" id="ARBA00022801"/>
    </source>
</evidence>
<keyword evidence="12" id="KW-1185">Reference proteome</keyword>
<feature type="compositionally biased region" description="Low complexity" evidence="8">
    <location>
        <begin position="194"/>
        <end position="204"/>
    </location>
</feature>
<evidence type="ECO:0000256" key="7">
    <source>
        <dbReference type="ARBA" id="ARBA00023136"/>
    </source>
</evidence>
<feature type="transmembrane region" description="Helical" evidence="9">
    <location>
        <begin position="311"/>
        <end position="337"/>
    </location>
</feature>
<feature type="region of interest" description="Disordered" evidence="8">
    <location>
        <begin position="808"/>
        <end position="827"/>
    </location>
</feature>
<dbReference type="PANTHER" id="PTHR43066">
    <property type="entry name" value="RHOMBOID-RELATED PROTEIN"/>
    <property type="match status" value="1"/>
</dbReference>
<evidence type="ECO:0000256" key="9">
    <source>
        <dbReference type="SAM" id="Phobius"/>
    </source>
</evidence>
<gene>
    <name evidence="11" type="ORF">THAPSDRAFT_10545</name>
</gene>
<feature type="transmembrane region" description="Helical" evidence="9">
    <location>
        <begin position="556"/>
        <end position="574"/>
    </location>
</feature>
<evidence type="ECO:0000256" key="1">
    <source>
        <dbReference type="ARBA" id="ARBA00004141"/>
    </source>
</evidence>
<dbReference type="PaxDb" id="35128-Thaps10545"/>
<proteinExistence type="inferred from homology"/>
<dbReference type="OMA" id="QFIMPRV"/>
<feature type="domain" description="Peptidase S54 rhomboid" evidence="10">
    <location>
        <begin position="274"/>
        <end position="452"/>
    </location>
</feature>
<name>B8CDU6_THAPS</name>
<feature type="region of interest" description="Disordered" evidence="8">
    <location>
        <begin position="194"/>
        <end position="221"/>
    </location>
</feature>
<feature type="transmembrane region" description="Helical" evidence="9">
    <location>
        <begin position="663"/>
        <end position="685"/>
    </location>
</feature>
<accession>B8CDU6</accession>
<dbReference type="GO" id="GO:0004252">
    <property type="term" value="F:serine-type endopeptidase activity"/>
    <property type="evidence" value="ECO:0000318"/>
    <property type="project" value="GO_Central"/>
</dbReference>
<dbReference type="EMBL" id="CM000651">
    <property type="protein sequence ID" value="EED88155.1"/>
    <property type="molecule type" value="Genomic_DNA"/>
</dbReference>
<evidence type="ECO:0000256" key="4">
    <source>
        <dbReference type="ARBA" id="ARBA00022692"/>
    </source>
</evidence>
<organism evidence="11 12">
    <name type="scientific">Thalassiosira pseudonana</name>
    <name type="common">Marine diatom</name>
    <name type="synonym">Cyclotella nana</name>
    <dbReference type="NCBI Taxonomy" id="35128"/>
    <lineage>
        <taxon>Eukaryota</taxon>
        <taxon>Sar</taxon>
        <taxon>Stramenopiles</taxon>
        <taxon>Ochrophyta</taxon>
        <taxon>Bacillariophyta</taxon>
        <taxon>Coscinodiscophyceae</taxon>
        <taxon>Thalassiosirophycidae</taxon>
        <taxon>Thalassiosirales</taxon>
        <taxon>Thalassiosiraceae</taxon>
        <taxon>Thalassiosira</taxon>
    </lineage>
</organism>
<comment type="similarity">
    <text evidence="2">Belongs to the peptidase S54 family.</text>
</comment>
<evidence type="ECO:0000256" key="6">
    <source>
        <dbReference type="ARBA" id="ARBA00022989"/>
    </source>
</evidence>
<evidence type="ECO:0000256" key="8">
    <source>
        <dbReference type="SAM" id="MobiDB-lite"/>
    </source>
</evidence>
<protein>
    <recommendedName>
        <fullName evidence="10">Peptidase S54 rhomboid domain-containing protein</fullName>
    </recommendedName>
</protein>
<dbReference type="AlphaFoldDB" id="B8CDU6"/>
<feature type="compositionally biased region" description="Polar residues" evidence="8">
    <location>
        <begin position="206"/>
        <end position="215"/>
    </location>
</feature>
<dbReference type="HOGENOM" id="CLU_342748_0_0_1"/>
<sequence>MATTTWQTALFKLCSLIIILPFTISYLHLYYYTYWQNEYCLVGPHDTATKFYGLYAPQSQKKRRNDNNGNIEDRRPFRQKYASSPSNNNSNSWSIVSSSGWPSITQSTTLISAPSTQLSRRKYNGKHAGNEEFEIVFVETKEFTKWCLQSSNKSFSSKTKWCSPSLSGYSDDTSFLYPPSGAWEHSESSTASSPPFISISCPSPATARQSSSKTNYSKHKQQNAKQNQNLQFILRNPTTTLLLLLNTLLYFHYWNHRIPPSSVCKNYNKMCIHHEWWRGFTGATAHFEPLHIGFNMMSLNTLGRELEGGGIFGSVVFLVYNVAFVVMTSLVMMGMVFGRLQWIEYQILRTRDEVLRQQLEERQTRLRETSTVGYSAVLFAWMVISTLERNQPTCPIPFFSDVCFSTYSVPGLPFLKFNIAPVISLFIAQFIMPRVSFMGHLAGIICGFGLHWGWGMPPLEVCSPNVFVGGVFLVGCLGLSRRIVPVMPLSREGVVAGNNDDWRSLLVMEGARDDVASNDQEEGIDTKETTTDPFVRSKQKKMERELEEVRRKQRTLISICSLIGIVTLASVVAFDVTSSLFLSQVLLLAYFICGTQSSLIVWTYTHFTKEGNDVINPEKERSGIVWRGFFVSAVLAIAVDSFSMASWFILYTFLSSARSPLRLGLLPVCIFMMARIAVNVLGLVVSSKILHDIGQYTSSKHVHQLCFLILCLLFANGKQELGHLLPQILGINPTAVSSPYSLNCCSMISIHENVCRMSTLQLEGSHLGHLSTQMAPVDTLNCSGKLTVATRLLQGSEGASHQVIDMMEGQVRDDDRGKRKTVLRKDP</sequence>